<evidence type="ECO:0000259" key="2">
    <source>
        <dbReference type="Pfam" id="PF11976"/>
    </source>
</evidence>
<proteinExistence type="predicted"/>
<evidence type="ECO:0000256" key="1">
    <source>
        <dbReference type="SAM" id="MobiDB-lite"/>
    </source>
</evidence>
<feature type="region of interest" description="Disordered" evidence="1">
    <location>
        <begin position="8"/>
        <end position="70"/>
    </location>
</feature>
<feature type="domain" description="Rad60/SUMO-like" evidence="2">
    <location>
        <begin position="436"/>
        <end position="506"/>
    </location>
</feature>
<sequence length="506" mass="56539">MPPIEDFFAFGGTDFASPQPEVTPSKKKRKVKKKTKPKSEVTSTTLSSKTEHNVQTLPQTPSSHEAVEDPKLATEVNTSAIADLLGLSSSVPILNEPQPENSINDRHERLKNRTGNTNNNNNMADTKINDEDNFLSSIDDFVNTIKEKGTEIQSLIETYQQSTVEINGEKIPAKAVVFELHLDIHAAGQVSGPYDMQVKGSTKISKIINKIMGLFNNVASPTFPETEWNELALYVSDINVVFNQSLRCTSLLTYQGQLSKSDIVKGFNVHGIITTDENARLLYANERAKKMSAVKTEDEEEEDNENGLYNVEIEDTIRGGTNSVSVVSNMSVSELLFMYKYKMKLPSELDLKVQKEDKFLNVDESLKINEVVKNAVLKVTYSLEELSKLEEEMKSKAANEGEDDEDDDDDEDIDVATKGNEVQEIGSGGNNEEYFTIFIAGKDKKRYKVRVKPSTKISEISTFYKNKAGITENTSLKLLFDDEEMDMDGVVADTELEEDFMIDVIV</sequence>
<reference evidence="3 4" key="1">
    <citation type="journal article" date="2023" name="Elife">
        <title>Identification of key yeast species and microbe-microbe interactions impacting larval growth of Drosophila in the wild.</title>
        <authorList>
            <person name="Mure A."/>
            <person name="Sugiura Y."/>
            <person name="Maeda R."/>
            <person name="Honda K."/>
            <person name="Sakurai N."/>
            <person name="Takahashi Y."/>
            <person name="Watada M."/>
            <person name="Katoh T."/>
            <person name="Gotoh A."/>
            <person name="Gotoh Y."/>
            <person name="Taniguchi I."/>
            <person name="Nakamura K."/>
            <person name="Hayashi T."/>
            <person name="Katayama T."/>
            <person name="Uemura T."/>
            <person name="Hattori Y."/>
        </authorList>
    </citation>
    <scope>NUCLEOTIDE SEQUENCE [LARGE SCALE GENOMIC DNA]</scope>
    <source>
        <strain evidence="3 4">PK-24</strain>
    </source>
</reference>
<dbReference type="InterPro" id="IPR029071">
    <property type="entry name" value="Ubiquitin-like_domsf"/>
</dbReference>
<comment type="caution">
    <text evidence="3">The sequence shown here is derived from an EMBL/GenBank/DDBJ whole genome shotgun (WGS) entry which is preliminary data.</text>
</comment>
<feature type="region of interest" description="Disordered" evidence="1">
    <location>
        <begin position="392"/>
        <end position="413"/>
    </location>
</feature>
<evidence type="ECO:0000313" key="3">
    <source>
        <dbReference type="EMBL" id="GMM46960.1"/>
    </source>
</evidence>
<keyword evidence="4" id="KW-1185">Reference proteome</keyword>
<dbReference type="CDD" id="cd17080">
    <property type="entry name" value="Ubl_SLD2_Esc2_like"/>
    <property type="match status" value="1"/>
</dbReference>
<feature type="compositionally biased region" description="Basic residues" evidence="1">
    <location>
        <begin position="25"/>
        <end position="36"/>
    </location>
</feature>
<dbReference type="AlphaFoldDB" id="A0AAV5R640"/>
<dbReference type="Gene3D" id="3.10.20.90">
    <property type="entry name" value="Phosphatidylinositol 3-kinase Catalytic Subunit, Chain A, domain 1"/>
    <property type="match status" value="1"/>
</dbReference>
<dbReference type="InterPro" id="IPR022617">
    <property type="entry name" value="Rad60/SUMO-like_dom"/>
</dbReference>
<feature type="compositionally biased region" description="Polar residues" evidence="1">
    <location>
        <begin position="53"/>
        <end position="63"/>
    </location>
</feature>
<feature type="compositionally biased region" description="Acidic residues" evidence="1">
    <location>
        <begin position="400"/>
        <end position="413"/>
    </location>
</feature>
<accession>A0AAV5R640</accession>
<dbReference type="EMBL" id="BTGB01000005">
    <property type="protein sequence ID" value="GMM46960.1"/>
    <property type="molecule type" value="Genomic_DNA"/>
</dbReference>
<organism evidence="3 4">
    <name type="scientific">Pichia kluyveri</name>
    <name type="common">Yeast</name>
    <dbReference type="NCBI Taxonomy" id="36015"/>
    <lineage>
        <taxon>Eukaryota</taxon>
        <taxon>Fungi</taxon>
        <taxon>Dikarya</taxon>
        <taxon>Ascomycota</taxon>
        <taxon>Saccharomycotina</taxon>
        <taxon>Pichiomycetes</taxon>
        <taxon>Pichiales</taxon>
        <taxon>Pichiaceae</taxon>
        <taxon>Pichia</taxon>
    </lineage>
</organism>
<protein>
    <submittedName>
        <fullName evidence="3">Esc2 protein</fullName>
    </submittedName>
</protein>
<dbReference type="SUPFAM" id="SSF54236">
    <property type="entry name" value="Ubiquitin-like"/>
    <property type="match status" value="1"/>
</dbReference>
<gene>
    <name evidence="3" type="ORF">DAPK24_035350</name>
</gene>
<name>A0AAV5R640_PICKL</name>
<evidence type="ECO:0000313" key="4">
    <source>
        <dbReference type="Proteomes" id="UP001378960"/>
    </source>
</evidence>
<dbReference type="Proteomes" id="UP001378960">
    <property type="component" value="Unassembled WGS sequence"/>
</dbReference>
<dbReference type="Pfam" id="PF11976">
    <property type="entry name" value="Rad60-SLD"/>
    <property type="match status" value="1"/>
</dbReference>